<protein>
    <recommendedName>
        <fullName evidence="2">Transposase IS4-like domain-containing protein</fullName>
    </recommendedName>
</protein>
<reference evidence="1" key="1">
    <citation type="submission" date="2018-05" db="EMBL/GenBank/DDBJ databases">
        <authorList>
            <person name="Lanie J.A."/>
            <person name="Ng W.-L."/>
            <person name="Kazmierczak K.M."/>
            <person name="Andrzejewski T.M."/>
            <person name="Davidsen T.M."/>
            <person name="Wayne K.J."/>
            <person name="Tettelin H."/>
            <person name="Glass J.I."/>
            <person name="Rusch D."/>
            <person name="Podicherti R."/>
            <person name="Tsui H.-C.T."/>
            <person name="Winkler M.E."/>
        </authorList>
    </citation>
    <scope>NUCLEOTIDE SEQUENCE</scope>
</reference>
<gene>
    <name evidence="1" type="ORF">METZ01_LOCUS374374</name>
</gene>
<proteinExistence type="predicted"/>
<evidence type="ECO:0000313" key="1">
    <source>
        <dbReference type="EMBL" id="SVD21520.1"/>
    </source>
</evidence>
<accession>A0A382THD4</accession>
<organism evidence="1">
    <name type="scientific">marine metagenome</name>
    <dbReference type="NCBI Taxonomy" id="408172"/>
    <lineage>
        <taxon>unclassified sequences</taxon>
        <taxon>metagenomes</taxon>
        <taxon>ecological metagenomes</taxon>
    </lineage>
</organism>
<evidence type="ECO:0008006" key="2">
    <source>
        <dbReference type="Google" id="ProtNLM"/>
    </source>
</evidence>
<dbReference type="EMBL" id="UINC01136635">
    <property type="protein sequence ID" value="SVD21520.1"/>
    <property type="molecule type" value="Genomic_DNA"/>
</dbReference>
<sequence>MRGDLTIRKVRTASGATAVQVVQNEGKQHSSLKHIGSAHNEDELELLMAEARKYAEAHCRQPSLFADTPPSPSPFQTVLAHSKLVGVTHQFARDTLLACARKCGLGALQEKFSLVLYDVTTLYFESFNEYDFQRPGFSKDNKPRQPQIVIGLITTRSGFPVMHEVFEGNTFEGHTMLAIVHWF</sequence>
<dbReference type="AlphaFoldDB" id="A0A382THD4"/>
<name>A0A382THD4_9ZZZZ</name>